<dbReference type="Pfam" id="PF04321">
    <property type="entry name" value="RmlD_sub_bind"/>
    <property type="match status" value="1"/>
</dbReference>
<dbReference type="SUPFAM" id="SSF51735">
    <property type="entry name" value="NAD(P)-binding Rossmann-fold domains"/>
    <property type="match status" value="1"/>
</dbReference>
<evidence type="ECO:0000313" key="5">
    <source>
        <dbReference type="Proteomes" id="UP000654345"/>
    </source>
</evidence>
<dbReference type="InterPro" id="IPR029903">
    <property type="entry name" value="RmlD-like-bd"/>
</dbReference>
<dbReference type="PANTHER" id="PTHR10491:SF4">
    <property type="entry name" value="METHIONINE ADENOSYLTRANSFERASE 2 SUBUNIT BETA"/>
    <property type="match status" value="1"/>
</dbReference>
<evidence type="ECO:0000256" key="2">
    <source>
        <dbReference type="RuleBase" id="RU364082"/>
    </source>
</evidence>
<dbReference type="PANTHER" id="PTHR10491">
    <property type="entry name" value="DTDP-4-DEHYDRORHAMNOSE REDUCTASE"/>
    <property type="match status" value="1"/>
</dbReference>
<gene>
    <name evidence="4" type="ORF">KSB_23390</name>
</gene>
<dbReference type="InterPro" id="IPR005913">
    <property type="entry name" value="dTDP_dehydrorham_reduct"/>
</dbReference>
<keyword evidence="2" id="KW-0560">Oxidoreductase</keyword>
<comment type="caution">
    <text evidence="4">The sequence shown here is derived from an EMBL/GenBank/DDBJ whole genome shotgun (WGS) entry which is preliminary data.</text>
</comment>
<evidence type="ECO:0000259" key="3">
    <source>
        <dbReference type="Pfam" id="PF04321"/>
    </source>
</evidence>
<name>A0ABQ3UMC4_9CHLR</name>
<dbReference type="EC" id="1.1.1.133" evidence="2"/>
<organism evidence="4 5">
    <name type="scientific">Ktedonobacter robiniae</name>
    <dbReference type="NCBI Taxonomy" id="2778365"/>
    <lineage>
        <taxon>Bacteria</taxon>
        <taxon>Bacillati</taxon>
        <taxon>Chloroflexota</taxon>
        <taxon>Ktedonobacteria</taxon>
        <taxon>Ktedonobacterales</taxon>
        <taxon>Ktedonobacteraceae</taxon>
        <taxon>Ktedonobacter</taxon>
    </lineage>
</organism>
<dbReference type="RefSeq" id="WP_201370639.1">
    <property type="nucleotide sequence ID" value="NZ_BNJG01000001.1"/>
</dbReference>
<reference evidence="4 5" key="1">
    <citation type="journal article" date="2021" name="Int. J. Syst. Evol. Microbiol.">
        <title>Reticulibacter mediterranei gen. nov., sp. nov., within the new family Reticulibacteraceae fam. nov., and Ktedonospora formicarum gen. nov., sp. nov., Ktedonobacter robiniae sp. nov., Dictyobacter formicarum sp. nov. and Dictyobacter arantiisoli sp. nov., belonging to the class Ktedonobacteria.</title>
        <authorList>
            <person name="Yabe S."/>
            <person name="Zheng Y."/>
            <person name="Wang C.M."/>
            <person name="Sakai Y."/>
            <person name="Abe K."/>
            <person name="Yokota A."/>
            <person name="Donadio S."/>
            <person name="Cavaletti L."/>
            <person name="Monciardini P."/>
        </authorList>
    </citation>
    <scope>NUCLEOTIDE SEQUENCE [LARGE SCALE GENOMIC DNA]</scope>
    <source>
        <strain evidence="4 5">SOSP1-30</strain>
    </source>
</reference>
<keyword evidence="2" id="KW-0521">NADP</keyword>
<dbReference type="Gene3D" id="3.40.50.720">
    <property type="entry name" value="NAD(P)-binding Rossmann-like Domain"/>
    <property type="match status" value="1"/>
</dbReference>
<dbReference type="InterPro" id="IPR036291">
    <property type="entry name" value="NAD(P)-bd_dom_sf"/>
</dbReference>
<feature type="domain" description="RmlD-like substrate binding" evidence="3">
    <location>
        <begin position="6"/>
        <end position="280"/>
    </location>
</feature>
<comment type="function">
    <text evidence="2">Catalyzes the reduction of dTDP-6-deoxy-L-lyxo-4-hexulose to yield dTDP-L-rhamnose.</text>
</comment>
<protein>
    <recommendedName>
        <fullName evidence="2">dTDP-4-dehydrorhamnose reductase</fullName>
        <ecNumber evidence="2">1.1.1.133</ecNumber>
    </recommendedName>
</protein>
<keyword evidence="5" id="KW-1185">Reference proteome</keyword>
<comment type="similarity">
    <text evidence="1 2">Belongs to the dTDP-4-dehydrorhamnose reductase family.</text>
</comment>
<proteinExistence type="inferred from homology"/>
<evidence type="ECO:0000256" key="1">
    <source>
        <dbReference type="ARBA" id="ARBA00010944"/>
    </source>
</evidence>
<dbReference type="Proteomes" id="UP000654345">
    <property type="component" value="Unassembled WGS sequence"/>
</dbReference>
<evidence type="ECO:0000313" key="4">
    <source>
        <dbReference type="EMBL" id="GHO53864.1"/>
    </source>
</evidence>
<sequence>MRIPQRFLLLGSSGYLGRTLTTLMQEQPVTLFPTYRTTTLFPQALRYDFWRDDLADFVREQKIDAVIMAANMAYEAVDPLFDGKLYRRRVNQLVQACMHCRFIYISSDGIFDGRQGTYTESDPPHPTTPYGQNLHFFEERVREFCENYCIIRPSYLYGYSLGELDRRLRRVREGLLQGEHFEYFDDMLKSPLDVNQAAQAIVQLALSNFVGIVHVAGKPMSVYHFYQAAMQALGVPVEHLHPISMPPETYLPRDTTLRTRLMKGLTGIEPLEIAEALTRYAPASLKPLEEA</sequence>
<comment type="pathway">
    <text evidence="2">Carbohydrate biosynthesis; dTDP-L-rhamnose biosynthesis.</text>
</comment>
<accession>A0ABQ3UMC4</accession>
<dbReference type="EMBL" id="BNJG01000001">
    <property type="protein sequence ID" value="GHO53864.1"/>
    <property type="molecule type" value="Genomic_DNA"/>
</dbReference>